<dbReference type="FunFam" id="3.20.20.70:FF:000177">
    <property type="entry name" value="Alpha-galactosidase"/>
    <property type="match status" value="1"/>
</dbReference>
<evidence type="ECO:0000256" key="2">
    <source>
        <dbReference type="ARBA" id="ARBA00009743"/>
    </source>
</evidence>
<dbReference type="Pfam" id="PF16499">
    <property type="entry name" value="Melibiase_2"/>
    <property type="match status" value="1"/>
</dbReference>
<dbReference type="Pfam" id="PF17801">
    <property type="entry name" value="Melibiase_C"/>
    <property type="match status" value="1"/>
</dbReference>
<evidence type="ECO:0000256" key="4">
    <source>
        <dbReference type="ARBA" id="ARBA00022729"/>
    </source>
</evidence>
<dbReference type="InterPro" id="IPR013785">
    <property type="entry name" value="Aldolase_TIM"/>
</dbReference>
<dbReference type="Gene3D" id="3.20.20.70">
    <property type="entry name" value="Aldolase class I"/>
    <property type="match status" value="1"/>
</dbReference>
<feature type="region of interest" description="Disordered" evidence="11">
    <location>
        <begin position="1"/>
        <end position="26"/>
    </location>
</feature>
<keyword evidence="8" id="KW-0325">Glycoprotein</keyword>
<sequence>MSGRAHREHRSARRRTTPHPSRRGRARAVRALSVAATAAALALGGLAGPSAAPAAAATTPYPNLTPTPPMGWNNWSYYGCDISEETVLANARALVSSGLAAKGYDTVTTDDCWMTHTRAADGDLVPDPTRFPHGMAYVGEQLHAMGLKFGIYEDAGTATCGGYPGSYGHMKQDADLFAKWKVDYLKLDGCNVPVPTGQSADDVYHKLYGDMSQALLDTGRPIVYSVSAPAYFEGEKDWHHVISWSAEVGNLWREGADVAMESSSARGKWASIKYNYAYNVPLADLQSPGRWNDPDFLLAGQSRLTGDEIRSQMSLWSVMAAPLISSTDLTKASPEALDVLGNKDVIAVDQDAKGLQGRIVQQGDGYDVLSKPLANGDRAVALFNSSDEARTITTTAAKAGLPAGTSYLLKDLWSKRTTQTTGTIAANVPAHATVLYRVHTGTAHRVQPATAITWTRTGGEGASSTWKVALADHGPTGLTGAQLRVSAPEGWRLSTSKVSLGNVRPGGSATATITAKGPDAEPGTTVTTLTATARYRAGGAGDGSVSGRASIVTEVPYPSLDAAFNNVGVTNEAAPPAEGNYTIGNFDGGGDSYSAQALAAAGVTPGAKVSKDGVTWTFPTAKPGTPNNVELAGQSITLTGSGSKLWFLGAEAGFASGQVKVTYTDGTTSTGSLGFPNWCCTADTEYGATTVATSDHRNTPTGPANFGTGYKLFGNSVPLTAGKLIRTVTLPDADAIHVFAITVQ</sequence>
<dbReference type="InterPro" id="IPR013780">
    <property type="entry name" value="Glyco_hydro_b"/>
</dbReference>
<comment type="similarity">
    <text evidence="2 10">Belongs to the glycosyl hydrolase 27 family.</text>
</comment>
<evidence type="ECO:0000256" key="3">
    <source>
        <dbReference type="ARBA" id="ARBA00022525"/>
    </source>
</evidence>
<gene>
    <name evidence="14" type="ORF">OHU69_06305</name>
</gene>
<keyword evidence="7 10" id="KW-1015">Disulfide bond</keyword>
<feature type="domain" description="Alpha-galactosidase NEW3" evidence="12">
    <location>
        <begin position="461"/>
        <end position="535"/>
    </location>
</feature>
<dbReference type="EMBL" id="CP108195">
    <property type="protein sequence ID" value="WTS10712.1"/>
    <property type="molecule type" value="Genomic_DNA"/>
</dbReference>
<comment type="catalytic activity">
    <reaction evidence="10">
        <text>Hydrolysis of terminal, non-reducing alpha-D-galactose residues in alpha-D-galactosides, including galactose oligosaccharides, galactomannans and galactolipids.</text>
        <dbReference type="EC" id="3.2.1.22"/>
    </reaction>
</comment>
<protein>
    <recommendedName>
        <fullName evidence="10">Alpha-galactosidase</fullName>
        <ecNumber evidence="10">3.2.1.22</ecNumber>
    </recommendedName>
    <alternativeName>
        <fullName evidence="10">Melibiase</fullName>
    </alternativeName>
</protein>
<evidence type="ECO:0000256" key="6">
    <source>
        <dbReference type="ARBA" id="ARBA00022801"/>
    </source>
</evidence>
<dbReference type="EC" id="3.2.1.22" evidence="10"/>
<dbReference type="Gene3D" id="2.60.40.1180">
    <property type="entry name" value="Golgi alpha-mannosidase II"/>
    <property type="match status" value="1"/>
</dbReference>
<dbReference type="PANTHER" id="PTHR11452">
    <property type="entry name" value="ALPHA-GALACTOSIDASE/ALPHA-N-ACETYLGALACTOSAMINIDASE"/>
    <property type="match status" value="1"/>
</dbReference>
<evidence type="ECO:0000259" key="13">
    <source>
        <dbReference type="Pfam" id="PF17801"/>
    </source>
</evidence>
<evidence type="ECO:0000256" key="8">
    <source>
        <dbReference type="ARBA" id="ARBA00023180"/>
    </source>
</evidence>
<dbReference type="GO" id="GO:0030246">
    <property type="term" value="F:carbohydrate binding"/>
    <property type="evidence" value="ECO:0007669"/>
    <property type="project" value="UniProtKB-KW"/>
</dbReference>
<dbReference type="InterPro" id="IPR041233">
    <property type="entry name" value="Melibiase_C"/>
</dbReference>
<accession>A0AAU1U2Q8</accession>
<evidence type="ECO:0000259" key="12">
    <source>
        <dbReference type="Pfam" id="PF10633"/>
    </source>
</evidence>
<evidence type="ECO:0000256" key="10">
    <source>
        <dbReference type="RuleBase" id="RU361168"/>
    </source>
</evidence>
<comment type="subcellular location">
    <subcellularLocation>
        <location evidence="1">Secreted</location>
    </subcellularLocation>
</comment>
<keyword evidence="9 10" id="KW-0326">Glycosidase</keyword>
<reference evidence="14" key="1">
    <citation type="submission" date="2022-10" db="EMBL/GenBank/DDBJ databases">
        <title>The complete genomes of actinobacterial strains from the NBC collection.</title>
        <authorList>
            <person name="Joergensen T.S."/>
            <person name="Alvarez Arevalo M."/>
            <person name="Sterndorff E.B."/>
            <person name="Faurdal D."/>
            <person name="Vuksanovic O."/>
            <person name="Mourched A.-S."/>
            <person name="Charusanti P."/>
            <person name="Shaw S."/>
            <person name="Blin K."/>
            <person name="Weber T."/>
        </authorList>
    </citation>
    <scope>NUCLEOTIDE SEQUENCE</scope>
    <source>
        <strain evidence="14">NBC_00119</strain>
    </source>
</reference>
<name>A0AAU1U2Q8_9ACTN</name>
<dbReference type="CDD" id="cd14792">
    <property type="entry name" value="GH27"/>
    <property type="match status" value="1"/>
</dbReference>
<dbReference type="InterPro" id="IPR017853">
    <property type="entry name" value="GH"/>
</dbReference>
<dbReference type="SUPFAM" id="SSF51011">
    <property type="entry name" value="Glycosyl hydrolase domain"/>
    <property type="match status" value="1"/>
</dbReference>
<evidence type="ECO:0000256" key="11">
    <source>
        <dbReference type="SAM" id="MobiDB-lite"/>
    </source>
</evidence>
<keyword evidence="3" id="KW-0964">Secreted</keyword>
<dbReference type="InterPro" id="IPR002241">
    <property type="entry name" value="Glyco_hydro_27"/>
</dbReference>
<keyword evidence="6 10" id="KW-0378">Hydrolase</keyword>
<proteinExistence type="inferred from homology"/>
<dbReference type="Pfam" id="PF10633">
    <property type="entry name" value="NPCBM_assoc"/>
    <property type="match status" value="1"/>
</dbReference>
<evidence type="ECO:0000256" key="1">
    <source>
        <dbReference type="ARBA" id="ARBA00004613"/>
    </source>
</evidence>
<dbReference type="PRINTS" id="PR00740">
    <property type="entry name" value="GLHYDRLASE27"/>
</dbReference>
<dbReference type="GO" id="GO:0004557">
    <property type="term" value="F:alpha-galactosidase activity"/>
    <property type="evidence" value="ECO:0007669"/>
    <property type="project" value="UniProtKB-EC"/>
</dbReference>
<dbReference type="PANTHER" id="PTHR11452:SF91">
    <property type="entry name" value="ALPHA-GALACTOSIDASE A-RELATED"/>
    <property type="match status" value="1"/>
</dbReference>
<dbReference type="SUPFAM" id="SSF51445">
    <property type="entry name" value="(Trans)glycosidases"/>
    <property type="match status" value="1"/>
</dbReference>
<organism evidence="14">
    <name type="scientific">Streptomyces sp. NBC_00119</name>
    <dbReference type="NCBI Taxonomy" id="2975659"/>
    <lineage>
        <taxon>Bacteria</taxon>
        <taxon>Bacillati</taxon>
        <taxon>Actinomycetota</taxon>
        <taxon>Actinomycetes</taxon>
        <taxon>Kitasatosporales</taxon>
        <taxon>Streptomycetaceae</taxon>
        <taxon>Streptomyces</taxon>
    </lineage>
</organism>
<evidence type="ECO:0000256" key="7">
    <source>
        <dbReference type="ARBA" id="ARBA00023157"/>
    </source>
</evidence>
<evidence type="ECO:0000256" key="5">
    <source>
        <dbReference type="ARBA" id="ARBA00022734"/>
    </source>
</evidence>
<feature type="domain" description="Alpha galactosidase C-terminal" evidence="13">
    <location>
        <begin position="364"/>
        <end position="438"/>
    </location>
</feature>
<evidence type="ECO:0000256" key="9">
    <source>
        <dbReference type="ARBA" id="ARBA00023295"/>
    </source>
</evidence>
<dbReference type="InterPro" id="IPR018905">
    <property type="entry name" value="A-galactase_NEW3"/>
</dbReference>
<keyword evidence="4" id="KW-0732">Signal</keyword>
<dbReference type="GO" id="GO:0005975">
    <property type="term" value="P:carbohydrate metabolic process"/>
    <property type="evidence" value="ECO:0007669"/>
    <property type="project" value="InterPro"/>
</dbReference>
<keyword evidence="5" id="KW-0430">Lectin</keyword>
<evidence type="ECO:0000313" key="14">
    <source>
        <dbReference type="EMBL" id="WTS10712.1"/>
    </source>
</evidence>
<dbReference type="AlphaFoldDB" id="A0AAU1U2Q8"/>
<dbReference type="GO" id="GO:0005576">
    <property type="term" value="C:extracellular region"/>
    <property type="evidence" value="ECO:0007669"/>
    <property type="project" value="UniProtKB-SubCell"/>
</dbReference>